<organism evidence="2 3">
    <name type="scientific">Acidithiobacillus ferridurans</name>
    <dbReference type="NCBI Taxonomy" id="1232575"/>
    <lineage>
        <taxon>Bacteria</taxon>
        <taxon>Pseudomonadati</taxon>
        <taxon>Pseudomonadota</taxon>
        <taxon>Acidithiobacillia</taxon>
        <taxon>Acidithiobacillales</taxon>
        <taxon>Acidithiobacillaceae</taxon>
        <taxon>Acidithiobacillus</taxon>
    </lineage>
</organism>
<evidence type="ECO:0000313" key="3">
    <source>
        <dbReference type="Proteomes" id="UP000887300"/>
    </source>
</evidence>
<dbReference type="InterPro" id="IPR016181">
    <property type="entry name" value="Acyl_CoA_acyltransferase"/>
</dbReference>
<evidence type="ECO:0000313" key="2">
    <source>
        <dbReference type="EMBL" id="MBU2723594.1"/>
    </source>
</evidence>
<dbReference type="Proteomes" id="UP000887300">
    <property type="component" value="Unassembled WGS sequence"/>
</dbReference>
<accession>A0A8X8KCN6</accession>
<comment type="caution">
    <text evidence="2">The sequence shown here is derived from an EMBL/GenBank/DDBJ whole genome shotgun (WGS) entry which is preliminary data.</text>
</comment>
<gene>
    <name evidence="2" type="ORF">HF568_10385</name>
</gene>
<dbReference type="AlphaFoldDB" id="A0A8X8KCN6"/>
<feature type="domain" description="N-acetyltransferase" evidence="1">
    <location>
        <begin position="18"/>
        <end position="160"/>
    </location>
</feature>
<dbReference type="InterPro" id="IPR000182">
    <property type="entry name" value="GNAT_dom"/>
</dbReference>
<dbReference type="GO" id="GO:0016747">
    <property type="term" value="F:acyltransferase activity, transferring groups other than amino-acyl groups"/>
    <property type="evidence" value="ECO:0007669"/>
    <property type="project" value="InterPro"/>
</dbReference>
<dbReference type="CDD" id="cd04301">
    <property type="entry name" value="NAT_SF"/>
    <property type="match status" value="1"/>
</dbReference>
<dbReference type="EMBL" id="JABBHS010000305">
    <property type="protein sequence ID" value="MBU2723594.1"/>
    <property type="molecule type" value="Genomic_DNA"/>
</dbReference>
<dbReference type="SUPFAM" id="SSF55729">
    <property type="entry name" value="Acyl-CoA N-acyltransferases (Nat)"/>
    <property type="match status" value="1"/>
</dbReference>
<evidence type="ECO:0000259" key="1">
    <source>
        <dbReference type="PROSITE" id="PS51186"/>
    </source>
</evidence>
<reference evidence="2" key="1">
    <citation type="journal article" date="2021" name="ISME J.">
        <title>Genomic evolution of the class Acidithiobacillia: deep-branching Proteobacteria living in extreme acidic conditions.</title>
        <authorList>
            <person name="Moya-Beltran A."/>
            <person name="Beard S."/>
            <person name="Rojas-Villalobos C."/>
            <person name="Issotta F."/>
            <person name="Gallardo Y."/>
            <person name="Ulloa R."/>
            <person name="Giaveno A."/>
            <person name="Degli Esposti M."/>
            <person name="Johnson D.B."/>
            <person name="Quatrini R."/>
        </authorList>
    </citation>
    <scope>NUCLEOTIDE SEQUENCE</scope>
    <source>
        <strain evidence="2">DSM 583</strain>
    </source>
</reference>
<dbReference type="Pfam" id="PF00583">
    <property type="entry name" value="Acetyltransf_1"/>
    <property type="match status" value="1"/>
</dbReference>
<sequence>MIPVESGPENSGDVSAAVEFHYIDQEDDVLVCYPLIRQLRPHLDSEQEFLQRWQQLSVQGYRLLALWHGIQPVGLAGFRVQDNLIHGRFVYVDDLVIDESCRSRGYGKILIEQLKVEAELLGCSRLLLDAAMSNPLGHRFYYRQGLLATALRFSMTLPDESS</sequence>
<dbReference type="PROSITE" id="PS51186">
    <property type="entry name" value="GNAT"/>
    <property type="match status" value="1"/>
</dbReference>
<proteinExistence type="predicted"/>
<protein>
    <submittedName>
        <fullName evidence="2">GNAT family N-acetyltransferase</fullName>
    </submittedName>
</protein>
<dbReference type="RefSeq" id="WP_151528148.1">
    <property type="nucleotide sequence ID" value="NZ_CP134225.1"/>
</dbReference>
<dbReference type="Gene3D" id="3.40.630.30">
    <property type="match status" value="1"/>
</dbReference>
<name>A0A8X8KCN6_ACIFI</name>